<name>A0A1G1XMS2_9BACT</name>
<dbReference type="Proteomes" id="UP000176498">
    <property type="component" value="Unassembled WGS sequence"/>
</dbReference>
<evidence type="ECO:0000313" key="2">
    <source>
        <dbReference type="Proteomes" id="UP000176498"/>
    </source>
</evidence>
<dbReference type="SUPFAM" id="SSF56281">
    <property type="entry name" value="Metallo-hydrolase/oxidoreductase"/>
    <property type="match status" value="1"/>
</dbReference>
<accession>A0A1G1XMS2</accession>
<reference evidence="1 2" key="1">
    <citation type="journal article" date="2016" name="Nat. Commun.">
        <title>Thousands of microbial genomes shed light on interconnected biogeochemical processes in an aquifer system.</title>
        <authorList>
            <person name="Anantharaman K."/>
            <person name="Brown C.T."/>
            <person name="Hug L.A."/>
            <person name="Sharon I."/>
            <person name="Castelle C.J."/>
            <person name="Probst A.J."/>
            <person name="Thomas B.C."/>
            <person name="Singh A."/>
            <person name="Wilkins M.J."/>
            <person name="Karaoz U."/>
            <person name="Brodie E.L."/>
            <person name="Williams K.H."/>
            <person name="Hubbard S.S."/>
            <person name="Banfield J.F."/>
        </authorList>
    </citation>
    <scope>NUCLEOTIDE SEQUENCE [LARGE SCALE GENOMIC DNA]</scope>
</reference>
<sequence length="212" mass="23739">MTIFWLGHSAFKIVDKEVTIAIDPYDKIGLKMPKFQAEIALITHDHEDHNNLEAIKGEPFIITGPGEYEVKNVFIYGIPGFHDNKEGAERGKITMYLIEMEGIKIAHLGDLGQENLTAEQLELLEGVDILLLPVGGNSTINGSEAVEIISQIQPRIIIPMHYKFSGVDKKLDSVDIFLKEFGVTDPEKMEKLKISKKDLPQEGTKIIILEKT</sequence>
<dbReference type="InterPro" id="IPR036866">
    <property type="entry name" value="RibonucZ/Hydroxyglut_hydro"/>
</dbReference>
<dbReference type="AlphaFoldDB" id="A0A1G1XMS2"/>
<dbReference type="PANTHER" id="PTHR39189:SF1">
    <property type="entry name" value="UPF0173 METAL-DEPENDENT HYDROLASE YTKL"/>
    <property type="match status" value="1"/>
</dbReference>
<proteinExistence type="predicted"/>
<protein>
    <recommendedName>
        <fullName evidence="3">Lactamase</fullName>
    </recommendedName>
</protein>
<evidence type="ECO:0008006" key="3">
    <source>
        <dbReference type="Google" id="ProtNLM"/>
    </source>
</evidence>
<gene>
    <name evidence="1" type="ORF">A2Y82_03865</name>
</gene>
<dbReference type="PANTHER" id="PTHR39189">
    <property type="entry name" value="UPF0173 METAL-DEPENDENT HYDROLASE YTKL"/>
    <property type="match status" value="1"/>
</dbReference>
<dbReference type="EMBL" id="MHHZ01000020">
    <property type="protein sequence ID" value="OGY41318.1"/>
    <property type="molecule type" value="Genomic_DNA"/>
</dbReference>
<dbReference type="Pfam" id="PF13483">
    <property type="entry name" value="Lactamase_B_3"/>
    <property type="match status" value="1"/>
</dbReference>
<comment type="caution">
    <text evidence="1">The sequence shown here is derived from an EMBL/GenBank/DDBJ whole genome shotgun (WGS) entry which is preliminary data.</text>
</comment>
<organism evidence="1 2">
    <name type="scientific">Candidatus Buchananbacteria bacterium RBG_13_36_9</name>
    <dbReference type="NCBI Taxonomy" id="1797530"/>
    <lineage>
        <taxon>Bacteria</taxon>
        <taxon>Candidatus Buchananiibacteriota</taxon>
    </lineage>
</organism>
<evidence type="ECO:0000313" key="1">
    <source>
        <dbReference type="EMBL" id="OGY41318.1"/>
    </source>
</evidence>
<dbReference type="Gene3D" id="3.60.15.10">
    <property type="entry name" value="Ribonuclease Z/Hydroxyacylglutathione hydrolase-like"/>
    <property type="match status" value="1"/>
</dbReference>